<accession>A0ABU9DVU7</accession>
<reference evidence="2 3" key="1">
    <citation type="submission" date="2024-04" db="EMBL/GenBank/DDBJ databases">
        <title>draft genome sequnece of Paenibacillus filicis.</title>
        <authorList>
            <person name="Kim D.-U."/>
        </authorList>
    </citation>
    <scope>NUCLEOTIDE SEQUENCE [LARGE SCALE GENOMIC DNA]</scope>
    <source>
        <strain evidence="2 3">KACC14197</strain>
    </source>
</reference>
<keyword evidence="1" id="KW-1133">Transmembrane helix</keyword>
<evidence type="ECO:0000313" key="3">
    <source>
        <dbReference type="Proteomes" id="UP001469365"/>
    </source>
</evidence>
<feature type="transmembrane region" description="Helical" evidence="1">
    <location>
        <begin position="27"/>
        <end position="51"/>
    </location>
</feature>
<evidence type="ECO:0008006" key="4">
    <source>
        <dbReference type="Google" id="ProtNLM"/>
    </source>
</evidence>
<evidence type="ECO:0000256" key="1">
    <source>
        <dbReference type="SAM" id="Phobius"/>
    </source>
</evidence>
<proteinExistence type="predicted"/>
<organism evidence="2 3">
    <name type="scientific">Paenibacillus filicis</name>
    <dbReference type="NCBI Taxonomy" id="669464"/>
    <lineage>
        <taxon>Bacteria</taxon>
        <taxon>Bacillati</taxon>
        <taxon>Bacillota</taxon>
        <taxon>Bacilli</taxon>
        <taxon>Bacillales</taxon>
        <taxon>Paenibacillaceae</taxon>
        <taxon>Paenibacillus</taxon>
    </lineage>
</organism>
<dbReference type="EMBL" id="JBBPCC010000027">
    <property type="protein sequence ID" value="MEK8132237.1"/>
    <property type="molecule type" value="Genomic_DNA"/>
</dbReference>
<sequence length="196" mass="22042">MIVRKEAFIPRVQLRHRLRFRSERGGVHILLMALLAIIPAVLLWGTAWNWLLHAHTISKSKPMLDQATRAASMSIDPVQASMGRIVWNETEGRSEFFRYLRLNFKLAADLKPLPGSPMDAAPVIHRLEYAESPAYPSTLTRSITVHAGSDRQTTRSVQVTLYGPSVVAIMEFGRQQLGQGREEPIVLSSVASVRFR</sequence>
<evidence type="ECO:0000313" key="2">
    <source>
        <dbReference type="EMBL" id="MEK8132237.1"/>
    </source>
</evidence>
<keyword evidence="3" id="KW-1185">Reference proteome</keyword>
<keyword evidence="1" id="KW-0472">Membrane</keyword>
<gene>
    <name evidence="2" type="ORF">WMW72_30495</name>
</gene>
<name>A0ABU9DVU7_9BACL</name>
<protein>
    <recommendedName>
        <fullName evidence="4">Flp pilus-assembly TadE/G-like</fullName>
    </recommendedName>
</protein>
<dbReference type="RefSeq" id="WP_341419362.1">
    <property type="nucleotide sequence ID" value="NZ_JBBPCC010000027.1"/>
</dbReference>
<dbReference type="Proteomes" id="UP001469365">
    <property type="component" value="Unassembled WGS sequence"/>
</dbReference>
<keyword evidence="1" id="KW-0812">Transmembrane</keyword>
<comment type="caution">
    <text evidence="2">The sequence shown here is derived from an EMBL/GenBank/DDBJ whole genome shotgun (WGS) entry which is preliminary data.</text>
</comment>